<name>R2QEC6_9ENTE</name>
<sequence length="277" mass="30706">MLWKAKTIGQTIEEISAAAASSTSFQLHSRFANGFNLSSQHQLIYVGNDRKGTIPFGIHLSAADFDQIGTIHRPFYFERQLDSWLLTNQEYQIDLQTSKSFDGRLNRIKPENLKEKMAALSTYELRTGMDFSAELAGASPVFQRLFSPERTSFTKSFFYYIGRGIGLTPSGDDFLIGLLAVDQVFQFLSADFRPVLLELAAEGKWTTSVSNAYLTCACNNQFSSLIKNTIDALDGSWQNWQQAITDLADSGSTSGCDTLAGILAGANLYLRKGELNQ</sequence>
<dbReference type="HOGENOM" id="CLU_072005_1_0_9"/>
<organism evidence="1 2">
    <name type="scientific">Enterococcus pallens ATCC BAA-351</name>
    <dbReference type="NCBI Taxonomy" id="1158607"/>
    <lineage>
        <taxon>Bacteria</taxon>
        <taxon>Bacillati</taxon>
        <taxon>Bacillota</taxon>
        <taxon>Bacilli</taxon>
        <taxon>Lactobacillales</taxon>
        <taxon>Enterococcaceae</taxon>
        <taxon>Enterococcus</taxon>
    </lineage>
</organism>
<dbReference type="Pfam" id="PF11392">
    <property type="entry name" value="AllH"/>
    <property type="match status" value="1"/>
</dbReference>
<evidence type="ECO:0000313" key="1">
    <source>
        <dbReference type="EMBL" id="EOH93593.1"/>
    </source>
</evidence>
<gene>
    <name evidence="1" type="ORF">UAU_02289</name>
</gene>
<comment type="caution">
    <text evidence="1">The sequence shown here is derived from an EMBL/GenBank/DDBJ whole genome shotgun (WGS) entry which is preliminary data.</text>
</comment>
<dbReference type="STRING" id="160454.RV10_GL002977"/>
<keyword evidence="2" id="KW-1185">Reference proteome</keyword>
<evidence type="ECO:0008006" key="3">
    <source>
        <dbReference type="Google" id="ProtNLM"/>
    </source>
</evidence>
<dbReference type="EMBL" id="AJAQ01000016">
    <property type="protein sequence ID" value="EOH93593.1"/>
    <property type="molecule type" value="Genomic_DNA"/>
</dbReference>
<dbReference type="PATRIC" id="fig|1158607.3.peg.2262"/>
<proteinExistence type="predicted"/>
<dbReference type="eggNOG" id="ENOG502ZCE5">
    <property type="taxonomic scope" value="Bacteria"/>
</dbReference>
<reference evidence="1 2" key="1">
    <citation type="submission" date="2013-02" db="EMBL/GenBank/DDBJ databases">
        <title>The Genome Sequence of Enterococcus pallens BAA-351.</title>
        <authorList>
            <consortium name="The Broad Institute Genome Sequencing Platform"/>
            <consortium name="The Broad Institute Genome Sequencing Center for Infectious Disease"/>
            <person name="Earl A.M."/>
            <person name="Gilmore M.S."/>
            <person name="Lebreton F."/>
            <person name="Walker B."/>
            <person name="Young S.K."/>
            <person name="Zeng Q."/>
            <person name="Gargeya S."/>
            <person name="Fitzgerald M."/>
            <person name="Haas B."/>
            <person name="Abouelleil A."/>
            <person name="Alvarado L."/>
            <person name="Arachchi H.M."/>
            <person name="Berlin A.M."/>
            <person name="Chapman S.B."/>
            <person name="Dewar J."/>
            <person name="Goldberg J."/>
            <person name="Griggs A."/>
            <person name="Gujja S."/>
            <person name="Hansen M."/>
            <person name="Howarth C."/>
            <person name="Imamovic A."/>
            <person name="Larimer J."/>
            <person name="McCowan C."/>
            <person name="Murphy C."/>
            <person name="Neiman D."/>
            <person name="Pearson M."/>
            <person name="Priest M."/>
            <person name="Roberts A."/>
            <person name="Saif S."/>
            <person name="Shea T."/>
            <person name="Sisk P."/>
            <person name="Sykes S."/>
            <person name="Wortman J."/>
            <person name="Nusbaum C."/>
            <person name="Birren B."/>
        </authorList>
    </citation>
    <scope>NUCLEOTIDE SEQUENCE [LARGE SCALE GENOMIC DNA]</scope>
    <source>
        <strain evidence="1 2">ATCC BAA-351</strain>
    </source>
</reference>
<dbReference type="Proteomes" id="UP000013782">
    <property type="component" value="Unassembled WGS sequence"/>
</dbReference>
<dbReference type="InterPro" id="IPR021530">
    <property type="entry name" value="AllH-like"/>
</dbReference>
<accession>R2QEC6</accession>
<evidence type="ECO:0000313" key="2">
    <source>
        <dbReference type="Proteomes" id="UP000013782"/>
    </source>
</evidence>
<dbReference type="OrthoDB" id="4933449at2"/>
<protein>
    <recommendedName>
        <fullName evidence="3">DUF2877 domain-containing protein</fullName>
    </recommendedName>
</protein>
<dbReference type="AlphaFoldDB" id="R2QEC6"/>
<dbReference type="RefSeq" id="WP_010757280.1">
    <property type="nucleotide sequence ID" value="NZ_ASWD01000001.1"/>
</dbReference>